<dbReference type="PANTHER" id="PTHR21501">
    <property type="entry name" value="PROTEIN FAM-161"/>
    <property type="match status" value="1"/>
</dbReference>
<feature type="region of interest" description="Disordered" evidence="2">
    <location>
        <begin position="75"/>
        <end position="107"/>
    </location>
</feature>
<dbReference type="InterPro" id="IPR051655">
    <property type="entry name" value="FAM161"/>
</dbReference>
<evidence type="ECO:0000313" key="4">
    <source>
        <dbReference type="Proteomes" id="UP000675881"/>
    </source>
</evidence>
<reference evidence="3" key="1">
    <citation type="submission" date="2021-02" db="EMBL/GenBank/DDBJ databases">
        <authorList>
            <person name="Bekaert M."/>
        </authorList>
    </citation>
    <scope>NUCLEOTIDE SEQUENCE</scope>
    <source>
        <strain evidence="3">IoA-00</strain>
    </source>
</reference>
<gene>
    <name evidence="3" type="ORF">LSAA_1630</name>
</gene>
<dbReference type="EMBL" id="HG994580">
    <property type="protein sequence ID" value="CAF2752251.1"/>
    <property type="molecule type" value="Genomic_DNA"/>
</dbReference>
<evidence type="ECO:0000313" key="3">
    <source>
        <dbReference type="EMBL" id="CAF2752251.1"/>
    </source>
</evidence>
<evidence type="ECO:0000256" key="1">
    <source>
        <dbReference type="ARBA" id="ARBA00023054"/>
    </source>
</evidence>
<keyword evidence="1" id="KW-0175">Coiled coil</keyword>
<keyword evidence="4" id="KW-1185">Reference proteome</keyword>
<name>A0A7R8GZE2_LEPSM</name>
<sequence>MKSELEAFKGKLRKNNSREPIKRVRMKAIRSHNVPDFDYLYSKFQKALELKKMTGKPITVIEPFSFDGKYPKMGTHSIPRSSQYKIPECKPPPVTIRPRLEDKSTNSTRLREIANRNRIESLEYESKQRRREKKQLTMKEKEFRSHPEWSSRFSSNIGTKEDIRIRKIQRMEDEKERMLAYKMELKKIYNRVNNRPPLFVRQCESGVSRVENFYNSALNREGLTEAEILQFLSGNQRSMSYDNIQDGDQANLTYSRCSMHSRSSYSDSASLKSFEENGMGPGDEEQDFCREHYAFCSLTNK</sequence>
<dbReference type="OrthoDB" id="2150121at2759"/>
<dbReference type="GO" id="GO:0005929">
    <property type="term" value="C:cilium"/>
    <property type="evidence" value="ECO:0007669"/>
    <property type="project" value="TreeGrafter"/>
</dbReference>
<protein>
    <submittedName>
        <fullName evidence="3">(salmon louse) hypothetical protein</fullName>
    </submittedName>
</protein>
<dbReference type="AlphaFoldDB" id="A0A7R8GZE2"/>
<accession>A0A7R8GZE2</accession>
<dbReference type="PANTHER" id="PTHR21501:SF1">
    <property type="entry name" value="PROTEIN FAM-161"/>
    <property type="match status" value="1"/>
</dbReference>
<dbReference type="GO" id="GO:0044782">
    <property type="term" value="P:cilium organization"/>
    <property type="evidence" value="ECO:0007669"/>
    <property type="project" value="TreeGrafter"/>
</dbReference>
<organism evidence="3 4">
    <name type="scientific">Lepeophtheirus salmonis</name>
    <name type="common">Salmon louse</name>
    <name type="synonym">Caligus salmonis</name>
    <dbReference type="NCBI Taxonomy" id="72036"/>
    <lineage>
        <taxon>Eukaryota</taxon>
        <taxon>Metazoa</taxon>
        <taxon>Ecdysozoa</taxon>
        <taxon>Arthropoda</taxon>
        <taxon>Crustacea</taxon>
        <taxon>Multicrustacea</taxon>
        <taxon>Hexanauplia</taxon>
        <taxon>Copepoda</taxon>
        <taxon>Siphonostomatoida</taxon>
        <taxon>Caligidae</taxon>
        <taxon>Lepeophtheirus</taxon>
    </lineage>
</organism>
<proteinExistence type="predicted"/>
<evidence type="ECO:0000256" key="2">
    <source>
        <dbReference type="SAM" id="MobiDB-lite"/>
    </source>
</evidence>
<dbReference type="Proteomes" id="UP000675881">
    <property type="component" value="Chromosome 1"/>
</dbReference>
<feature type="compositionally biased region" description="Basic and acidic residues" evidence="2">
    <location>
        <begin position="98"/>
        <end position="107"/>
    </location>
</feature>
<dbReference type="GO" id="GO:0005856">
    <property type="term" value="C:cytoskeleton"/>
    <property type="evidence" value="ECO:0007669"/>
    <property type="project" value="UniProtKB-ARBA"/>
</dbReference>